<name>A0A0B7AQT7_9EUPU</name>
<gene>
    <name evidence="1" type="primary">ORF131068</name>
</gene>
<accession>A0A0B7AQT7</accession>
<reference evidence="1" key="1">
    <citation type="submission" date="2014-12" db="EMBL/GenBank/DDBJ databases">
        <title>Insight into the proteome of Arion vulgaris.</title>
        <authorList>
            <person name="Aradska J."/>
            <person name="Bulat T."/>
            <person name="Smidak R."/>
            <person name="Sarate P."/>
            <person name="Gangsoo J."/>
            <person name="Sialana F."/>
            <person name="Bilban M."/>
            <person name="Lubec G."/>
        </authorList>
    </citation>
    <scope>NUCLEOTIDE SEQUENCE</scope>
    <source>
        <tissue evidence="1">Skin</tissue>
    </source>
</reference>
<evidence type="ECO:0000313" key="1">
    <source>
        <dbReference type="EMBL" id="CEK82361.1"/>
    </source>
</evidence>
<sequence>MPLIKEKCGTNTIFPNIPDGMKMDFFTLFVVFEITEMCLYKQMLRNLCTA</sequence>
<protein>
    <submittedName>
        <fullName evidence="1">Uncharacterized protein</fullName>
    </submittedName>
</protein>
<organism evidence="1">
    <name type="scientific">Arion vulgaris</name>
    <dbReference type="NCBI Taxonomy" id="1028688"/>
    <lineage>
        <taxon>Eukaryota</taxon>
        <taxon>Metazoa</taxon>
        <taxon>Spiralia</taxon>
        <taxon>Lophotrochozoa</taxon>
        <taxon>Mollusca</taxon>
        <taxon>Gastropoda</taxon>
        <taxon>Heterobranchia</taxon>
        <taxon>Euthyneura</taxon>
        <taxon>Panpulmonata</taxon>
        <taxon>Eupulmonata</taxon>
        <taxon>Stylommatophora</taxon>
        <taxon>Helicina</taxon>
        <taxon>Arionoidea</taxon>
        <taxon>Arionidae</taxon>
        <taxon>Arion</taxon>
    </lineage>
</organism>
<dbReference type="AlphaFoldDB" id="A0A0B7AQT7"/>
<proteinExistence type="predicted"/>
<dbReference type="EMBL" id="HACG01035496">
    <property type="protein sequence ID" value="CEK82361.1"/>
    <property type="molecule type" value="Transcribed_RNA"/>
</dbReference>